<dbReference type="OrthoDB" id="5545479at2759"/>
<dbReference type="EMBL" id="DS547096">
    <property type="protein sequence ID" value="EDR10985.1"/>
    <property type="molecule type" value="Genomic_DNA"/>
</dbReference>
<protein>
    <submittedName>
        <fullName evidence="2">Predicted protein</fullName>
    </submittedName>
</protein>
<keyword evidence="3" id="KW-1185">Reference proteome</keyword>
<dbReference type="RefSeq" id="XP_001878286.1">
    <property type="nucleotide sequence ID" value="XM_001878251.1"/>
</dbReference>
<evidence type="ECO:0000313" key="2">
    <source>
        <dbReference type="EMBL" id="EDR10985.1"/>
    </source>
</evidence>
<dbReference type="Proteomes" id="UP000001194">
    <property type="component" value="Unassembled WGS sequence"/>
</dbReference>
<dbReference type="PANTHER" id="PTHR28139">
    <property type="entry name" value="UPF0768 PROTEIN YBL029C-A"/>
    <property type="match status" value="1"/>
</dbReference>
<name>B0D3T9_LACBS</name>
<sequence length="103" mass="11314">MFICLPILFGCQTKVKPEGEQGLWQCPRCHNASVISAKTTTWFELFFIPLVPFSSKHVWMCTICQWSAPNTSRGNGGPLGGPQASTSSPHQAGYQPSYVNVKP</sequence>
<reference evidence="2 3" key="1">
    <citation type="journal article" date="2008" name="Nature">
        <title>The genome of Laccaria bicolor provides insights into mycorrhizal symbiosis.</title>
        <authorList>
            <person name="Martin F."/>
            <person name="Aerts A."/>
            <person name="Ahren D."/>
            <person name="Brun A."/>
            <person name="Danchin E.G.J."/>
            <person name="Duchaussoy F."/>
            <person name="Gibon J."/>
            <person name="Kohler A."/>
            <person name="Lindquist E."/>
            <person name="Pereda V."/>
            <person name="Salamov A."/>
            <person name="Shapiro H.J."/>
            <person name="Wuyts J."/>
            <person name="Blaudez D."/>
            <person name="Buee M."/>
            <person name="Brokstein P."/>
            <person name="Canbaeck B."/>
            <person name="Cohen D."/>
            <person name="Courty P.E."/>
            <person name="Coutinho P.M."/>
            <person name="Delaruelle C."/>
            <person name="Detter J.C."/>
            <person name="Deveau A."/>
            <person name="DiFazio S."/>
            <person name="Duplessis S."/>
            <person name="Fraissinet-Tachet L."/>
            <person name="Lucic E."/>
            <person name="Frey-Klett P."/>
            <person name="Fourrey C."/>
            <person name="Feussner I."/>
            <person name="Gay G."/>
            <person name="Grimwood J."/>
            <person name="Hoegger P.J."/>
            <person name="Jain P."/>
            <person name="Kilaru S."/>
            <person name="Labbe J."/>
            <person name="Lin Y.C."/>
            <person name="Legue V."/>
            <person name="Le Tacon F."/>
            <person name="Marmeisse R."/>
            <person name="Melayah D."/>
            <person name="Montanini B."/>
            <person name="Muratet M."/>
            <person name="Nehls U."/>
            <person name="Niculita-Hirzel H."/>
            <person name="Oudot-Le Secq M.P."/>
            <person name="Peter M."/>
            <person name="Quesneville H."/>
            <person name="Rajashekar B."/>
            <person name="Reich M."/>
            <person name="Rouhier N."/>
            <person name="Schmutz J."/>
            <person name="Yin T."/>
            <person name="Chalot M."/>
            <person name="Henrissat B."/>
            <person name="Kuees U."/>
            <person name="Lucas S."/>
            <person name="Van de Peer Y."/>
            <person name="Podila G.K."/>
            <person name="Polle A."/>
            <person name="Pukkila P.J."/>
            <person name="Richardson P.M."/>
            <person name="Rouze P."/>
            <person name="Sanders I.R."/>
            <person name="Stajich J.E."/>
            <person name="Tunlid A."/>
            <person name="Tuskan G."/>
            <person name="Grigoriev I.V."/>
        </authorList>
    </citation>
    <scope>NUCLEOTIDE SEQUENCE [LARGE SCALE GENOMIC DNA]</scope>
    <source>
        <strain evidence="3">S238N-H82 / ATCC MYA-4686</strain>
    </source>
</reference>
<dbReference type="PANTHER" id="PTHR28139:SF1">
    <property type="entry name" value="UPF0768 PROTEIN YBL029C-A"/>
    <property type="match status" value="1"/>
</dbReference>
<dbReference type="GeneID" id="6073764"/>
<dbReference type="AlphaFoldDB" id="B0D3T9"/>
<feature type="region of interest" description="Disordered" evidence="1">
    <location>
        <begin position="74"/>
        <end position="103"/>
    </location>
</feature>
<proteinExistence type="predicted"/>
<dbReference type="STRING" id="486041.B0D3T9"/>
<dbReference type="HOGENOM" id="CLU_115926_2_0_1"/>
<evidence type="ECO:0000313" key="3">
    <source>
        <dbReference type="Proteomes" id="UP000001194"/>
    </source>
</evidence>
<dbReference type="KEGG" id="lbc:LACBIDRAFT_293479"/>
<accession>B0D3T9</accession>
<evidence type="ECO:0000256" key="1">
    <source>
        <dbReference type="SAM" id="MobiDB-lite"/>
    </source>
</evidence>
<gene>
    <name evidence="2" type="ORF">LACBIDRAFT_293479</name>
</gene>
<organism evidence="3">
    <name type="scientific">Laccaria bicolor (strain S238N-H82 / ATCC MYA-4686)</name>
    <name type="common">Bicoloured deceiver</name>
    <name type="synonym">Laccaria laccata var. bicolor</name>
    <dbReference type="NCBI Taxonomy" id="486041"/>
    <lineage>
        <taxon>Eukaryota</taxon>
        <taxon>Fungi</taxon>
        <taxon>Dikarya</taxon>
        <taxon>Basidiomycota</taxon>
        <taxon>Agaricomycotina</taxon>
        <taxon>Agaricomycetes</taxon>
        <taxon>Agaricomycetidae</taxon>
        <taxon>Agaricales</taxon>
        <taxon>Agaricineae</taxon>
        <taxon>Hydnangiaceae</taxon>
        <taxon>Laccaria</taxon>
    </lineage>
</organism>
<dbReference type="InParanoid" id="B0D3T9"/>